<sequence>MLSVAHLGLAPERESSGRKCAVPVNDGGTAGKGDAPSLTLTGACLHLGLVSLLSDMGTESALSAVYSSNRVWQYKMVSLSSWLLVLCAVSPWGVAQQSCGGACECTAAIKFLNCSGRGFVSVARDLPPDTEHLDLSGNGLVRLHRGGFWLLWNLRVLLLNDNNISVVSDGAFSPLESLRRLDLSRNRISALGDGFSTGLGSLRELLLSQNRLGLLAGGSFLHLHGLRTLDLSANRIVSLDLQGNRLRSLPSGVFSSLRSLEVLDLRANRIGRVEEGALSPLASLALLDLSRNALSAVGFRTFLSMRAHSTHILLRQNPWRCDCDAQRVFGKLRAVGRIFLDDYANLSCGEPPELRDQRLGQVDGELCVAETVTVLVLIATVVVTVLAAVVMAERNKRRPADKRGGEEGSGPEECAAD</sequence>
<comment type="caution">
    <text evidence="6">The sequence shown here is derived from an EMBL/GenBank/DDBJ whole genome shotgun (WGS) entry which is preliminary data.</text>
</comment>
<keyword evidence="5" id="KW-1133">Transmembrane helix</keyword>
<dbReference type="InterPro" id="IPR003591">
    <property type="entry name" value="Leu-rich_rpt_typical-subtyp"/>
</dbReference>
<proteinExistence type="predicted"/>
<evidence type="ECO:0000256" key="3">
    <source>
        <dbReference type="ARBA" id="ARBA00022737"/>
    </source>
</evidence>
<dbReference type="SMART" id="SM00369">
    <property type="entry name" value="LRR_TYP"/>
    <property type="match status" value="7"/>
</dbReference>
<dbReference type="SUPFAM" id="SSF52058">
    <property type="entry name" value="L domain-like"/>
    <property type="match status" value="1"/>
</dbReference>
<reference evidence="6" key="1">
    <citation type="journal article" date="2023" name="Science">
        <title>Genome structures resolve the early diversification of teleost fishes.</title>
        <authorList>
            <person name="Parey E."/>
            <person name="Louis A."/>
            <person name="Montfort J."/>
            <person name="Bouchez O."/>
            <person name="Roques C."/>
            <person name="Iampietro C."/>
            <person name="Lluch J."/>
            <person name="Castinel A."/>
            <person name="Donnadieu C."/>
            <person name="Desvignes T."/>
            <person name="Floi Bucao C."/>
            <person name="Jouanno E."/>
            <person name="Wen M."/>
            <person name="Mejri S."/>
            <person name="Dirks R."/>
            <person name="Jansen H."/>
            <person name="Henkel C."/>
            <person name="Chen W.J."/>
            <person name="Zahm M."/>
            <person name="Cabau C."/>
            <person name="Klopp C."/>
            <person name="Thompson A.W."/>
            <person name="Robinson-Rechavi M."/>
            <person name="Braasch I."/>
            <person name="Lecointre G."/>
            <person name="Bobe J."/>
            <person name="Postlethwait J.H."/>
            <person name="Berthelot C."/>
            <person name="Roest Crollius H."/>
            <person name="Guiguen Y."/>
        </authorList>
    </citation>
    <scope>NUCLEOTIDE SEQUENCE</scope>
    <source>
        <strain evidence="6">NC1722</strain>
    </source>
</reference>
<keyword evidence="1" id="KW-0433">Leucine-rich repeat</keyword>
<protein>
    <recommendedName>
        <fullName evidence="8">LRRCT domain-containing protein</fullName>
    </recommendedName>
</protein>
<dbReference type="PANTHER" id="PTHR24373">
    <property type="entry name" value="SLIT RELATED LEUCINE-RICH REPEAT NEURONAL PROTEIN"/>
    <property type="match status" value="1"/>
</dbReference>
<keyword evidence="5" id="KW-0812">Transmembrane</keyword>
<dbReference type="InterPro" id="IPR032675">
    <property type="entry name" value="LRR_dom_sf"/>
</dbReference>
<dbReference type="EMBL" id="JAINUG010000133">
    <property type="protein sequence ID" value="KAJ8393812.1"/>
    <property type="molecule type" value="Genomic_DNA"/>
</dbReference>
<evidence type="ECO:0008006" key="8">
    <source>
        <dbReference type="Google" id="ProtNLM"/>
    </source>
</evidence>
<name>A0AAD7S0P5_9TELE</name>
<dbReference type="AlphaFoldDB" id="A0AAD7S0P5"/>
<dbReference type="InterPro" id="IPR050328">
    <property type="entry name" value="Dev_Immune_Receptor"/>
</dbReference>
<accession>A0AAD7S0P5</accession>
<evidence type="ECO:0000313" key="7">
    <source>
        <dbReference type="Proteomes" id="UP001221898"/>
    </source>
</evidence>
<keyword evidence="5" id="KW-0472">Membrane</keyword>
<dbReference type="Pfam" id="PF13855">
    <property type="entry name" value="LRR_8"/>
    <property type="match status" value="2"/>
</dbReference>
<evidence type="ECO:0000256" key="2">
    <source>
        <dbReference type="ARBA" id="ARBA00022729"/>
    </source>
</evidence>
<feature type="transmembrane region" description="Helical" evidence="5">
    <location>
        <begin position="372"/>
        <end position="392"/>
    </location>
</feature>
<keyword evidence="3" id="KW-0677">Repeat</keyword>
<dbReference type="GO" id="GO:0005615">
    <property type="term" value="C:extracellular space"/>
    <property type="evidence" value="ECO:0007669"/>
    <property type="project" value="TreeGrafter"/>
</dbReference>
<gene>
    <name evidence="6" type="ORF">AAFF_G00057270</name>
</gene>
<dbReference type="Proteomes" id="UP001221898">
    <property type="component" value="Unassembled WGS sequence"/>
</dbReference>
<dbReference type="PANTHER" id="PTHR24373:SF385">
    <property type="entry name" value="GH01279P-RELATED"/>
    <property type="match status" value="1"/>
</dbReference>
<keyword evidence="7" id="KW-1185">Reference proteome</keyword>
<evidence type="ECO:0000256" key="4">
    <source>
        <dbReference type="SAM" id="MobiDB-lite"/>
    </source>
</evidence>
<dbReference type="PRINTS" id="PR00019">
    <property type="entry name" value="LEURICHRPT"/>
</dbReference>
<dbReference type="Gene3D" id="3.80.10.10">
    <property type="entry name" value="Ribonuclease Inhibitor"/>
    <property type="match status" value="2"/>
</dbReference>
<organism evidence="6 7">
    <name type="scientific">Aldrovandia affinis</name>
    <dbReference type="NCBI Taxonomy" id="143900"/>
    <lineage>
        <taxon>Eukaryota</taxon>
        <taxon>Metazoa</taxon>
        <taxon>Chordata</taxon>
        <taxon>Craniata</taxon>
        <taxon>Vertebrata</taxon>
        <taxon>Euteleostomi</taxon>
        <taxon>Actinopterygii</taxon>
        <taxon>Neopterygii</taxon>
        <taxon>Teleostei</taxon>
        <taxon>Notacanthiformes</taxon>
        <taxon>Halosauridae</taxon>
        <taxon>Aldrovandia</taxon>
    </lineage>
</organism>
<dbReference type="PROSITE" id="PS51450">
    <property type="entry name" value="LRR"/>
    <property type="match status" value="1"/>
</dbReference>
<dbReference type="InterPro" id="IPR001611">
    <property type="entry name" value="Leu-rich_rpt"/>
</dbReference>
<evidence type="ECO:0000256" key="1">
    <source>
        <dbReference type="ARBA" id="ARBA00022614"/>
    </source>
</evidence>
<evidence type="ECO:0000256" key="5">
    <source>
        <dbReference type="SAM" id="Phobius"/>
    </source>
</evidence>
<keyword evidence="2" id="KW-0732">Signal</keyword>
<feature type="region of interest" description="Disordered" evidence="4">
    <location>
        <begin position="397"/>
        <end position="417"/>
    </location>
</feature>
<dbReference type="GO" id="GO:0031012">
    <property type="term" value="C:extracellular matrix"/>
    <property type="evidence" value="ECO:0007669"/>
    <property type="project" value="TreeGrafter"/>
</dbReference>
<evidence type="ECO:0000313" key="6">
    <source>
        <dbReference type="EMBL" id="KAJ8393812.1"/>
    </source>
</evidence>